<sequence>MHEIRLTPKTEIDARIRHLQAQLAEEGVDAALIIHHTNMFYYSGTSQSGHLLIPRQGEPLLMVRRSFGRARAESPLAQILDVQSLKLLPALLAEYGCASERVGLELDLLPVNLYHRYLGLFPNTEFVDISMLTRRQRMIKSPYEIELLEASAAVLDAVFAKVPAWLHAGMPELELASRFEAGMRQRGFGGGARMRSFNQDFFMGNVHAGKSAAVPSFFDGPVGGPGTSPAGNPQGAGWGCLQRNEPVYIDYASCIDGYIADETRMFCVGRMPEDMRAAYEAALAVEAAVLARARPGVLWEELYQRALEVVADTGLGDFFMGPGPDRVRFVGHGVGLELDELPVLAPKLRQPLEAGMVFALEPTFVFPGGAVGIENTHLVEATGIRTLTRAPREIVCVS</sequence>
<protein>
    <submittedName>
        <fullName evidence="3">Creatininase</fullName>
    </submittedName>
</protein>
<dbReference type="PANTHER" id="PTHR46112">
    <property type="entry name" value="AMINOPEPTIDASE"/>
    <property type="match status" value="1"/>
</dbReference>
<evidence type="ECO:0000313" key="3">
    <source>
        <dbReference type="EMBL" id="AVD71637.1"/>
    </source>
</evidence>
<dbReference type="AlphaFoldDB" id="A0A2L1GPT4"/>
<keyword evidence="4" id="KW-1185">Reference proteome</keyword>
<dbReference type="InterPro" id="IPR036005">
    <property type="entry name" value="Creatinase/aminopeptidase-like"/>
</dbReference>
<evidence type="ECO:0000259" key="2">
    <source>
        <dbReference type="Pfam" id="PF01321"/>
    </source>
</evidence>
<organism evidence="3 4">
    <name type="scientific">Desulfobulbus oralis</name>
    <dbReference type="NCBI Taxonomy" id="1986146"/>
    <lineage>
        <taxon>Bacteria</taxon>
        <taxon>Pseudomonadati</taxon>
        <taxon>Thermodesulfobacteriota</taxon>
        <taxon>Desulfobulbia</taxon>
        <taxon>Desulfobulbales</taxon>
        <taxon>Desulfobulbaceae</taxon>
        <taxon>Desulfobulbus</taxon>
    </lineage>
</organism>
<dbReference type="InterPro" id="IPR050659">
    <property type="entry name" value="Peptidase_M24B"/>
</dbReference>
<dbReference type="OrthoDB" id="9806388at2"/>
<dbReference type="EMBL" id="CP021255">
    <property type="protein sequence ID" value="AVD71637.1"/>
    <property type="molecule type" value="Genomic_DNA"/>
</dbReference>
<dbReference type="SUPFAM" id="SSF53092">
    <property type="entry name" value="Creatinase/prolidase N-terminal domain"/>
    <property type="match status" value="1"/>
</dbReference>
<dbReference type="InterPro" id="IPR000994">
    <property type="entry name" value="Pept_M24"/>
</dbReference>
<dbReference type="Pfam" id="PF01321">
    <property type="entry name" value="Creatinase_N"/>
    <property type="match status" value="1"/>
</dbReference>
<feature type="domain" description="Creatinase N-terminal" evidence="2">
    <location>
        <begin position="15"/>
        <end position="139"/>
    </location>
</feature>
<dbReference type="Pfam" id="PF00557">
    <property type="entry name" value="Peptidase_M24"/>
    <property type="match status" value="1"/>
</dbReference>
<name>A0A2L1GPT4_9BACT</name>
<accession>A0A2L1GPT4</accession>
<dbReference type="Proteomes" id="UP000239867">
    <property type="component" value="Chromosome"/>
</dbReference>
<gene>
    <name evidence="3" type="ORF">CAY53_09285</name>
</gene>
<dbReference type="InterPro" id="IPR000587">
    <property type="entry name" value="Creatinase_N"/>
</dbReference>
<dbReference type="InterPro" id="IPR029149">
    <property type="entry name" value="Creatin/AminoP/Spt16_N"/>
</dbReference>
<dbReference type="KEGG" id="deo:CAY53_09285"/>
<reference evidence="3 4" key="1">
    <citation type="journal article" date="2018" name="MBio">
        <title>Insights into the evolution of host association through the isolation and characterization of a novel human periodontal pathobiont, Desulfobulbus oralis.</title>
        <authorList>
            <person name="Cross K.L."/>
            <person name="Chirania P."/>
            <person name="Xiong W."/>
            <person name="Beall C.J."/>
            <person name="Elkins J.G."/>
            <person name="Giannone R.J."/>
            <person name="Griffen A.L."/>
            <person name="Guss A.M."/>
            <person name="Hettich R.L."/>
            <person name="Joshi S.S."/>
            <person name="Mokrzan E.M."/>
            <person name="Martin R.K."/>
            <person name="Zhulin I.B."/>
            <person name="Leys E.J."/>
            <person name="Podar M."/>
        </authorList>
    </citation>
    <scope>NUCLEOTIDE SEQUENCE [LARGE SCALE GENOMIC DNA]</scope>
    <source>
        <strain evidence="3 4">ORNL</strain>
    </source>
</reference>
<evidence type="ECO:0000313" key="4">
    <source>
        <dbReference type="Proteomes" id="UP000239867"/>
    </source>
</evidence>
<dbReference type="RefSeq" id="WP_104936883.1">
    <property type="nucleotide sequence ID" value="NZ_CP021255.1"/>
</dbReference>
<dbReference type="CDD" id="cd01066">
    <property type="entry name" value="APP_MetAP"/>
    <property type="match status" value="1"/>
</dbReference>
<proteinExistence type="predicted"/>
<dbReference type="Gene3D" id="3.40.350.10">
    <property type="entry name" value="Creatinase/prolidase N-terminal domain"/>
    <property type="match status" value="1"/>
</dbReference>
<dbReference type="SUPFAM" id="SSF55920">
    <property type="entry name" value="Creatinase/aminopeptidase"/>
    <property type="match status" value="1"/>
</dbReference>
<evidence type="ECO:0000259" key="1">
    <source>
        <dbReference type="Pfam" id="PF00557"/>
    </source>
</evidence>
<dbReference type="Gene3D" id="3.90.230.10">
    <property type="entry name" value="Creatinase/methionine aminopeptidase superfamily"/>
    <property type="match status" value="1"/>
</dbReference>
<feature type="domain" description="Peptidase M24" evidence="1">
    <location>
        <begin position="147"/>
        <end position="380"/>
    </location>
</feature>
<dbReference type="PANTHER" id="PTHR46112:SF2">
    <property type="entry name" value="XAA-PRO AMINOPEPTIDASE P-RELATED"/>
    <property type="match status" value="1"/>
</dbReference>